<evidence type="ECO:0000259" key="3">
    <source>
        <dbReference type="Pfam" id="PF02275"/>
    </source>
</evidence>
<dbReference type="InterPro" id="IPR029132">
    <property type="entry name" value="CBAH/NAAA_C"/>
</dbReference>
<reference evidence="4" key="2">
    <citation type="journal article" date="2023" name="Microbiol Resour">
        <title>Decontamination and Annotation of the Draft Genome Sequence of the Oomycete Lagenidium giganteum ARSEF 373.</title>
        <authorList>
            <person name="Morgan W.R."/>
            <person name="Tartar A."/>
        </authorList>
    </citation>
    <scope>NUCLEOTIDE SEQUENCE</scope>
    <source>
        <strain evidence="4">ARSEF 373</strain>
    </source>
</reference>
<dbReference type="Gene3D" id="3.60.60.10">
    <property type="entry name" value="Penicillin V Acylase, Chain A"/>
    <property type="match status" value="1"/>
</dbReference>
<dbReference type="EMBL" id="DAKRPA010000010">
    <property type="protein sequence ID" value="DBA04228.1"/>
    <property type="molecule type" value="Genomic_DNA"/>
</dbReference>
<dbReference type="PANTHER" id="PTHR35527">
    <property type="entry name" value="CHOLOYLGLYCINE HYDROLASE"/>
    <property type="match status" value="1"/>
</dbReference>
<comment type="caution">
    <text evidence="4">The sequence shown here is derived from an EMBL/GenBank/DDBJ whole genome shotgun (WGS) entry which is preliminary data.</text>
</comment>
<evidence type="ECO:0000256" key="1">
    <source>
        <dbReference type="ARBA" id="ARBA00006625"/>
    </source>
</evidence>
<protein>
    <recommendedName>
        <fullName evidence="3">Choloylglycine hydrolase/NAAA C-terminal domain-containing protein</fullName>
    </recommendedName>
</protein>
<evidence type="ECO:0000256" key="2">
    <source>
        <dbReference type="ARBA" id="ARBA00022801"/>
    </source>
</evidence>
<dbReference type="SUPFAM" id="SSF56235">
    <property type="entry name" value="N-terminal nucleophile aminohydrolases (Ntn hydrolases)"/>
    <property type="match status" value="1"/>
</dbReference>
<dbReference type="InterPro" id="IPR052193">
    <property type="entry name" value="Peptidase_C59"/>
</dbReference>
<dbReference type="GO" id="GO:0016787">
    <property type="term" value="F:hydrolase activity"/>
    <property type="evidence" value="ECO:0007669"/>
    <property type="project" value="UniProtKB-KW"/>
</dbReference>
<name>A0AAV2Z9W9_9STRA</name>
<comment type="similarity">
    <text evidence="1">Belongs to the peptidase C59 family.</text>
</comment>
<dbReference type="InterPro" id="IPR029055">
    <property type="entry name" value="Ntn_hydrolases_N"/>
</dbReference>
<dbReference type="Pfam" id="PF02275">
    <property type="entry name" value="CBAH"/>
    <property type="match status" value="1"/>
</dbReference>
<dbReference type="AlphaFoldDB" id="A0AAV2Z9W9"/>
<accession>A0AAV2Z9W9</accession>
<keyword evidence="2" id="KW-0378">Hydrolase</keyword>
<reference evidence="4" key="1">
    <citation type="submission" date="2022-11" db="EMBL/GenBank/DDBJ databases">
        <authorList>
            <person name="Morgan W.R."/>
            <person name="Tartar A."/>
        </authorList>
    </citation>
    <scope>NUCLEOTIDE SEQUENCE</scope>
    <source>
        <strain evidence="4">ARSEF 373</strain>
    </source>
</reference>
<dbReference type="PANTHER" id="PTHR35527:SF2">
    <property type="entry name" value="HYDROLASE"/>
    <property type="match status" value="1"/>
</dbReference>
<gene>
    <name evidence="4" type="ORF">N0F65_009463</name>
</gene>
<evidence type="ECO:0000313" key="5">
    <source>
        <dbReference type="Proteomes" id="UP001146120"/>
    </source>
</evidence>
<sequence length="181" mass="19092">MLELSVTGGEGHAAISTRAMSLGLDLYTAIEVVPRSTIANTVFKHDCPACPSLGGTNPFGYVAFQVLGVGTTVDGLNERGLSASWQPFVDGTGESERLDSVTMHAILVPLTAYIMGNYVTADEVRSVFSSQKLTLTHDLAQFEPIPLTVVVHDARGESVVLTLTPAVSTTSPLMPVSASKK</sequence>
<keyword evidence="5" id="KW-1185">Reference proteome</keyword>
<feature type="domain" description="Choloylglycine hydrolase/NAAA C-terminal" evidence="3">
    <location>
        <begin position="14"/>
        <end position="161"/>
    </location>
</feature>
<proteinExistence type="inferred from homology"/>
<dbReference type="Proteomes" id="UP001146120">
    <property type="component" value="Unassembled WGS sequence"/>
</dbReference>
<evidence type="ECO:0000313" key="4">
    <source>
        <dbReference type="EMBL" id="DBA04228.1"/>
    </source>
</evidence>
<organism evidence="4 5">
    <name type="scientific">Lagenidium giganteum</name>
    <dbReference type="NCBI Taxonomy" id="4803"/>
    <lineage>
        <taxon>Eukaryota</taxon>
        <taxon>Sar</taxon>
        <taxon>Stramenopiles</taxon>
        <taxon>Oomycota</taxon>
        <taxon>Peronosporomycetes</taxon>
        <taxon>Pythiales</taxon>
        <taxon>Pythiaceae</taxon>
    </lineage>
</organism>